<dbReference type="VEuPathDB" id="FungiDB:PSTT_06338"/>
<dbReference type="EMBL" id="PKSL01000049">
    <property type="protein sequence ID" value="POW10078.1"/>
    <property type="molecule type" value="Genomic_DNA"/>
</dbReference>
<dbReference type="VEuPathDB" id="FungiDB:PSHT_05345"/>
<gene>
    <name evidence="2" type="ORF">PSTT_06338</name>
</gene>
<comment type="caution">
    <text evidence="2">The sequence shown here is derived from an EMBL/GenBank/DDBJ whole genome shotgun (WGS) entry which is preliminary data.</text>
</comment>
<keyword evidence="1" id="KW-0732">Signal</keyword>
<sequence>MKTSIRFIFVICALITACAGLLSTIKHEKIKYKIINALTDLDGTDGPCIGVDSDDEAQIGHAPIINNSPTRVGYFTNLPGSSYVLRLDPGKDGFLHFNMDYPWVLASADPKANLNKEMYELIVPRALTENPNLIKRLTGFIFNLCNPKAVR</sequence>
<evidence type="ECO:0000313" key="2">
    <source>
        <dbReference type="EMBL" id="POW10078.1"/>
    </source>
</evidence>
<accession>A0A2S4VKV6</accession>
<feature type="signal peptide" evidence="1">
    <location>
        <begin position="1"/>
        <end position="20"/>
    </location>
</feature>
<name>A0A2S4VKV6_9BASI</name>
<proteinExistence type="predicted"/>
<dbReference type="PROSITE" id="PS51257">
    <property type="entry name" value="PROKAR_LIPOPROTEIN"/>
    <property type="match status" value="1"/>
</dbReference>
<dbReference type="Proteomes" id="UP000239156">
    <property type="component" value="Unassembled WGS sequence"/>
</dbReference>
<feature type="chain" id="PRO_5015654108" evidence="1">
    <location>
        <begin position="21"/>
        <end position="151"/>
    </location>
</feature>
<protein>
    <submittedName>
        <fullName evidence="2">Uncharacterized protein</fullName>
    </submittedName>
</protein>
<organism evidence="2 3">
    <name type="scientific">Puccinia striiformis</name>
    <dbReference type="NCBI Taxonomy" id="27350"/>
    <lineage>
        <taxon>Eukaryota</taxon>
        <taxon>Fungi</taxon>
        <taxon>Dikarya</taxon>
        <taxon>Basidiomycota</taxon>
        <taxon>Pucciniomycotina</taxon>
        <taxon>Pucciniomycetes</taxon>
        <taxon>Pucciniales</taxon>
        <taxon>Pucciniaceae</taxon>
        <taxon>Puccinia</taxon>
    </lineage>
</organism>
<evidence type="ECO:0000313" key="3">
    <source>
        <dbReference type="Proteomes" id="UP000239156"/>
    </source>
</evidence>
<evidence type="ECO:0000256" key="1">
    <source>
        <dbReference type="SAM" id="SignalP"/>
    </source>
</evidence>
<dbReference type="AlphaFoldDB" id="A0A2S4VKV6"/>
<reference evidence="2" key="1">
    <citation type="submission" date="2017-12" db="EMBL/GenBank/DDBJ databases">
        <title>Gene loss provides genomic basis for host adaptation in cereal stripe rust fungi.</title>
        <authorList>
            <person name="Xia C."/>
        </authorList>
    </citation>
    <scope>NUCLEOTIDE SEQUENCE [LARGE SCALE GENOMIC DNA]</scope>
    <source>
        <strain evidence="2">93-210</strain>
    </source>
</reference>
<keyword evidence="3" id="KW-1185">Reference proteome</keyword>